<proteinExistence type="predicted"/>
<evidence type="ECO:0000313" key="2">
    <source>
        <dbReference type="Proteomes" id="UP000007305"/>
    </source>
</evidence>
<accession>A0A804LZQ5</accession>
<organism evidence="1 2">
    <name type="scientific">Zea mays</name>
    <name type="common">Maize</name>
    <dbReference type="NCBI Taxonomy" id="4577"/>
    <lineage>
        <taxon>Eukaryota</taxon>
        <taxon>Viridiplantae</taxon>
        <taxon>Streptophyta</taxon>
        <taxon>Embryophyta</taxon>
        <taxon>Tracheophyta</taxon>
        <taxon>Spermatophyta</taxon>
        <taxon>Magnoliopsida</taxon>
        <taxon>Liliopsida</taxon>
        <taxon>Poales</taxon>
        <taxon>Poaceae</taxon>
        <taxon>PACMAD clade</taxon>
        <taxon>Panicoideae</taxon>
        <taxon>Andropogonodae</taxon>
        <taxon>Andropogoneae</taxon>
        <taxon>Tripsacinae</taxon>
        <taxon>Zea</taxon>
    </lineage>
</organism>
<dbReference type="EnsemblPlants" id="Zm00001eb048180_T001">
    <property type="protein sequence ID" value="Zm00001eb048180_P001"/>
    <property type="gene ID" value="Zm00001eb048180"/>
</dbReference>
<reference evidence="2" key="1">
    <citation type="submission" date="2015-12" db="EMBL/GenBank/DDBJ databases">
        <title>Update maize B73 reference genome by single molecule sequencing technologies.</title>
        <authorList>
            <consortium name="Maize Genome Sequencing Project"/>
            <person name="Ware D."/>
        </authorList>
    </citation>
    <scope>NUCLEOTIDE SEQUENCE [LARGE SCALE GENOMIC DNA]</scope>
    <source>
        <strain evidence="2">cv. B73</strain>
    </source>
</reference>
<dbReference type="Gramene" id="Zm00001eb048180_T001">
    <property type="protein sequence ID" value="Zm00001eb048180_P001"/>
    <property type="gene ID" value="Zm00001eb048180"/>
</dbReference>
<keyword evidence="2" id="KW-1185">Reference proteome</keyword>
<dbReference type="PANTHER" id="PTHR37244:SF1">
    <property type="entry name" value="NADP-SPECIFIC GLUTAMATE DEHYDROGENASE"/>
    <property type="match status" value="1"/>
</dbReference>
<evidence type="ECO:0000313" key="1">
    <source>
        <dbReference type="EnsemblPlants" id="Zm00001eb048180_P001"/>
    </source>
</evidence>
<dbReference type="PANTHER" id="PTHR37244">
    <property type="entry name" value="NADP-SPECIFIC GLUTAMATE DEHYDROGENASE"/>
    <property type="match status" value="1"/>
</dbReference>
<dbReference type="AlphaFoldDB" id="A0A804LZQ5"/>
<sequence>MSVEQAADAEPLPLRQLCRLGRSCPRSPPVSHRLWLTHNNAEQLFHLELGSFLPVCLRSPASEQQQDDAGSATGFCDVPCHGDRGRLPPPAPVPRASTSTLSTFASPVSSCSATTPAELTLAYHPAIGGATLGLNSRTLPPGVPAKVTLRRVATDAYASA</sequence>
<reference evidence="1" key="2">
    <citation type="submission" date="2019-07" db="EMBL/GenBank/DDBJ databases">
        <authorList>
            <person name="Seetharam A."/>
            <person name="Woodhouse M."/>
            <person name="Cannon E."/>
        </authorList>
    </citation>
    <scope>NUCLEOTIDE SEQUENCE [LARGE SCALE GENOMIC DNA]</scope>
    <source>
        <strain evidence="1">cv. B73</strain>
    </source>
</reference>
<dbReference type="Proteomes" id="UP000007305">
    <property type="component" value="Chromosome 1"/>
</dbReference>
<name>A0A804LZQ5_MAIZE</name>
<reference evidence="1" key="3">
    <citation type="submission" date="2021-05" db="UniProtKB">
        <authorList>
            <consortium name="EnsemblPlants"/>
        </authorList>
    </citation>
    <scope>IDENTIFICATION</scope>
    <source>
        <strain evidence="1">cv. B73</strain>
    </source>
</reference>
<protein>
    <submittedName>
        <fullName evidence="1">Uncharacterized protein</fullName>
    </submittedName>
</protein>
<dbReference type="InParanoid" id="A0A804LZQ5"/>